<gene>
    <name evidence="8" type="ORF">CPAV1605_1491</name>
</gene>
<protein>
    <submittedName>
        <fullName evidence="8">Elongation factor Tu GTP binding domain</fullName>
    </submittedName>
</protein>
<dbReference type="Pfam" id="PF11987">
    <property type="entry name" value="IF-2"/>
    <property type="match status" value="1"/>
</dbReference>
<dbReference type="InterPro" id="IPR000795">
    <property type="entry name" value="T_Tr_GTP-bd_dom"/>
</dbReference>
<dbReference type="FunFam" id="2.40.30.10:FF:000013">
    <property type="entry name" value="eukaryotic translation initiation factor 5B"/>
    <property type="match status" value="1"/>
</dbReference>
<keyword evidence="3" id="KW-0547">Nucleotide-binding</keyword>
<dbReference type="InterPro" id="IPR015760">
    <property type="entry name" value="TIF_IF2"/>
</dbReference>
<dbReference type="Gene3D" id="3.40.50.10050">
    <property type="entry name" value="Translation initiation factor IF- 2, domain 3"/>
    <property type="match status" value="1"/>
</dbReference>
<dbReference type="PROSITE" id="PS51722">
    <property type="entry name" value="G_TR_2"/>
    <property type="match status" value="1"/>
</dbReference>
<dbReference type="PANTHER" id="PTHR43381">
    <property type="entry name" value="TRANSLATION INITIATION FACTOR IF-2-RELATED"/>
    <property type="match status" value="1"/>
</dbReference>
<dbReference type="GO" id="GO:0005739">
    <property type="term" value="C:mitochondrion"/>
    <property type="evidence" value="ECO:0007669"/>
    <property type="project" value="TreeGrafter"/>
</dbReference>
<dbReference type="EMBL" id="CABVLZ010000010">
    <property type="protein sequence ID" value="VVU95735.1"/>
    <property type="molecule type" value="Genomic_DNA"/>
</dbReference>
<dbReference type="CDD" id="cd01887">
    <property type="entry name" value="IF2_eIF5B"/>
    <property type="match status" value="1"/>
</dbReference>
<evidence type="ECO:0000313" key="8">
    <source>
        <dbReference type="EMBL" id="VVU95735.1"/>
    </source>
</evidence>
<dbReference type="InterPro" id="IPR036925">
    <property type="entry name" value="TIF_IF2_dom3_sf"/>
</dbReference>
<dbReference type="Gene3D" id="2.40.30.10">
    <property type="entry name" value="Translation factors"/>
    <property type="match status" value="2"/>
</dbReference>
<feature type="region of interest" description="Disordered" evidence="6">
    <location>
        <begin position="1"/>
        <end position="97"/>
    </location>
</feature>
<dbReference type="PRINTS" id="PR00315">
    <property type="entry name" value="ELONGATNFCT"/>
</dbReference>
<dbReference type="NCBIfam" id="TIGR00231">
    <property type="entry name" value="small_GTP"/>
    <property type="match status" value="1"/>
</dbReference>
<dbReference type="GO" id="GO:0003746">
    <property type="term" value="F:translation elongation factor activity"/>
    <property type="evidence" value="ECO:0007669"/>
    <property type="project" value="UniProtKB-KW"/>
</dbReference>
<dbReference type="InterPro" id="IPR029459">
    <property type="entry name" value="EFTU-type"/>
</dbReference>
<reference evidence="8" key="1">
    <citation type="submission" date="2019-09" db="EMBL/GenBank/DDBJ databases">
        <authorList>
            <person name="Needham M D."/>
        </authorList>
    </citation>
    <scope>NUCLEOTIDE SEQUENCE</scope>
</reference>
<evidence type="ECO:0000256" key="4">
    <source>
        <dbReference type="ARBA" id="ARBA00022917"/>
    </source>
</evidence>
<dbReference type="CDD" id="cd03703">
    <property type="entry name" value="aeIF5B_II"/>
    <property type="match status" value="1"/>
</dbReference>
<evidence type="ECO:0000256" key="6">
    <source>
        <dbReference type="SAM" id="MobiDB-lite"/>
    </source>
</evidence>
<comment type="similarity">
    <text evidence="1">Belongs to the TRAFAC class translation factor GTPase superfamily. Classic translation factor GTPase family. IF-2 subfamily.</text>
</comment>
<dbReference type="Gene3D" id="3.40.50.300">
    <property type="entry name" value="P-loop containing nucleotide triphosphate hydrolases"/>
    <property type="match status" value="1"/>
</dbReference>
<dbReference type="GO" id="GO:0003743">
    <property type="term" value="F:translation initiation factor activity"/>
    <property type="evidence" value="ECO:0007669"/>
    <property type="project" value="UniProtKB-KW"/>
</dbReference>
<organism evidence="8">
    <name type="scientific">seawater metagenome</name>
    <dbReference type="NCBI Taxonomy" id="1561972"/>
    <lineage>
        <taxon>unclassified sequences</taxon>
        <taxon>metagenomes</taxon>
        <taxon>ecological metagenomes</taxon>
    </lineage>
</organism>
<dbReference type="SUPFAM" id="SSF50447">
    <property type="entry name" value="Translation proteins"/>
    <property type="match status" value="1"/>
</dbReference>
<dbReference type="InterPro" id="IPR009000">
    <property type="entry name" value="Transl_B-barrel_sf"/>
</dbReference>
<evidence type="ECO:0000256" key="2">
    <source>
        <dbReference type="ARBA" id="ARBA00022540"/>
    </source>
</evidence>
<dbReference type="SUPFAM" id="SSF52540">
    <property type="entry name" value="P-loop containing nucleoside triphosphate hydrolases"/>
    <property type="match status" value="1"/>
</dbReference>
<dbReference type="Pfam" id="PF14578">
    <property type="entry name" value="GTP_EFTU_D4"/>
    <property type="match status" value="1"/>
</dbReference>
<keyword evidence="5" id="KW-0342">GTP-binding</keyword>
<accession>A0A5E8CM74</accession>
<feature type="compositionally biased region" description="Basic and acidic residues" evidence="6">
    <location>
        <begin position="26"/>
        <end position="83"/>
    </location>
</feature>
<evidence type="ECO:0000256" key="3">
    <source>
        <dbReference type="ARBA" id="ARBA00022741"/>
    </source>
</evidence>
<dbReference type="GO" id="GO:0005525">
    <property type="term" value="F:GTP binding"/>
    <property type="evidence" value="ECO:0007669"/>
    <property type="project" value="UniProtKB-KW"/>
</dbReference>
<dbReference type="InterPro" id="IPR027417">
    <property type="entry name" value="P-loop_NTPase"/>
</dbReference>
<dbReference type="Pfam" id="PF00009">
    <property type="entry name" value="GTP_EFTU"/>
    <property type="match status" value="1"/>
</dbReference>
<feature type="compositionally biased region" description="Basic residues" evidence="6">
    <location>
        <begin position="1"/>
        <end position="14"/>
    </location>
</feature>
<name>A0A5E8CM74_9ZZZZ</name>
<keyword evidence="8" id="KW-0251">Elongation factor</keyword>
<dbReference type="FunFam" id="3.40.50.300:FF:000112">
    <property type="entry name" value="Eukaryotic translation initiation factor 5B"/>
    <property type="match status" value="1"/>
</dbReference>
<dbReference type="SUPFAM" id="SSF52156">
    <property type="entry name" value="Initiation factor IF2/eIF5b, domain 3"/>
    <property type="match status" value="1"/>
</dbReference>
<dbReference type="NCBIfam" id="NF003078">
    <property type="entry name" value="PRK04004.1"/>
    <property type="match status" value="1"/>
</dbReference>
<evidence type="ECO:0000256" key="5">
    <source>
        <dbReference type="ARBA" id="ARBA00023134"/>
    </source>
</evidence>
<dbReference type="GO" id="GO:0003924">
    <property type="term" value="F:GTPase activity"/>
    <property type="evidence" value="ECO:0007669"/>
    <property type="project" value="InterPro"/>
</dbReference>
<keyword evidence="4" id="KW-0648">Protein biosynthesis</keyword>
<dbReference type="InterPro" id="IPR005225">
    <property type="entry name" value="Small_GTP-bd"/>
</dbReference>
<evidence type="ECO:0000259" key="7">
    <source>
        <dbReference type="PROSITE" id="PS51722"/>
    </source>
</evidence>
<keyword evidence="2" id="KW-0396">Initiation factor</keyword>
<dbReference type="AlphaFoldDB" id="A0A5E8CM74"/>
<sequence>MPSKKNKSNNKKKPGANPAMLKMIKKQQELKAQEEERIRLEEEEERQREVEYQKQLELEEEEKKQKQENERLKKEQLKKEGKYMTKNQRKKLAQARARLPLYTTTSISKPKVEVNKTEDITETKINIDKNLRSPICCVLGHVDTGKTKLLDRIRRTNIQDKEVGGITQQIGASYFPIENIRQKTQELSGKMDFEYNIPGLLIIDTPGHESFSNLRHRGSSLCDIAVLVIDIMHGLEKQTIESINILKEKKIPFVIALNKIDRIYQWKPPGDTKDISLRESIKVQDKTSVDELEDRIKGIKGELSAQGLNTEICFKNHQMKKTYSLVPVSAITGEGIPDLLALMVFLTQKWMSRKLTVISELECSIMEVKTEEGLGTTVDVVLSNGILKEGDRIIVATTNGPVVTNIRALLTPQPLKEMRVKDQYIHHKEIKASMGIKIVANDLENVVAGTCLARIDSTDNSETINSKKDEVDSQIENTLNKIKCQEHGVFVKTSTLGSLEAFVSLLNDEKIPIKGVSIGPLHKKDITKASTNLTTNYPQYAVILAFNIKISKEMELLANKQGLKIIPGEIVYNIVDGYKKFSQTIKNKKKEVQKDQAIFPCVVEILGKKFIFNNKNPFVFGVRIISGNLRIGTPLIVPNKDIVLGRVTSIERDHKKIEIGKMGEEVCIKIETEDNSVTFGRQITDTETLYSNITRESIDCLKEFYRDEMTKDEWYLIIELKKILNIK</sequence>
<evidence type="ECO:0000256" key="1">
    <source>
        <dbReference type="ARBA" id="ARBA00007733"/>
    </source>
</evidence>
<proteinExistence type="inferred from homology"/>
<feature type="domain" description="Tr-type G" evidence="7">
    <location>
        <begin position="131"/>
        <end position="356"/>
    </location>
</feature>
<dbReference type="PANTHER" id="PTHR43381:SF4">
    <property type="entry name" value="EUKARYOTIC TRANSLATION INITIATION FACTOR 5B"/>
    <property type="match status" value="1"/>
</dbReference>
<dbReference type="InterPro" id="IPR023115">
    <property type="entry name" value="TIF_IF2_dom3"/>
</dbReference>